<proteinExistence type="predicted"/>
<feature type="transmembrane region" description="Helical" evidence="5">
    <location>
        <begin position="83"/>
        <end position="107"/>
    </location>
</feature>
<dbReference type="GO" id="GO:0009060">
    <property type="term" value="P:aerobic respiration"/>
    <property type="evidence" value="ECO:0007669"/>
    <property type="project" value="TreeGrafter"/>
</dbReference>
<sequence>MEVFQPVTGLPLLVSSSAKVAIMFGVVLLAVAYTTLAERRVSAFIQDRLGPNRVGPFGLLQPIADGLKNLVKEEAVPGSASKFYFMLGPMLAMIPALITFAVIPFAAPLPTPWGVVDMIIADVPIGLLYVLALSSLGVYGIVIGGWASNNKYAFLGALRASAQMVSYEVALGLSLLVVFMLAGNVTLTEIVWQQQQLDLWFVLPLSLGFI</sequence>
<organism evidence="6">
    <name type="scientific">marine metagenome</name>
    <dbReference type="NCBI Taxonomy" id="408172"/>
    <lineage>
        <taxon>unclassified sequences</taxon>
        <taxon>metagenomes</taxon>
        <taxon>ecological metagenomes</taxon>
    </lineage>
</organism>
<dbReference type="GO" id="GO:0016020">
    <property type="term" value="C:membrane"/>
    <property type="evidence" value="ECO:0007669"/>
    <property type="project" value="UniProtKB-SubCell"/>
</dbReference>
<keyword evidence="3 5" id="KW-1133">Transmembrane helix</keyword>
<dbReference type="PANTHER" id="PTHR11432">
    <property type="entry name" value="NADH DEHYDROGENASE SUBUNIT 1"/>
    <property type="match status" value="1"/>
</dbReference>
<dbReference type="PANTHER" id="PTHR11432:SF3">
    <property type="entry name" value="NADH-UBIQUINONE OXIDOREDUCTASE CHAIN 1"/>
    <property type="match status" value="1"/>
</dbReference>
<evidence type="ECO:0008006" key="7">
    <source>
        <dbReference type="Google" id="ProtNLM"/>
    </source>
</evidence>
<keyword evidence="4 5" id="KW-0472">Membrane</keyword>
<comment type="subcellular location">
    <subcellularLocation>
        <location evidence="1">Membrane</location>
        <topology evidence="1">Multi-pass membrane protein</topology>
    </subcellularLocation>
</comment>
<keyword evidence="2 5" id="KW-0812">Transmembrane</keyword>
<evidence type="ECO:0000256" key="4">
    <source>
        <dbReference type="ARBA" id="ARBA00023136"/>
    </source>
</evidence>
<feature type="transmembrane region" description="Helical" evidence="5">
    <location>
        <begin position="169"/>
        <end position="192"/>
    </location>
</feature>
<dbReference type="InterPro" id="IPR001694">
    <property type="entry name" value="NADH_UbQ_OxRdtase_su1/FPO"/>
</dbReference>
<accession>A0A382CZ91</accession>
<feature type="transmembrane region" description="Helical" evidence="5">
    <location>
        <begin position="12"/>
        <end position="36"/>
    </location>
</feature>
<dbReference type="EMBL" id="UINC01036530">
    <property type="protein sequence ID" value="SVB30647.1"/>
    <property type="molecule type" value="Genomic_DNA"/>
</dbReference>
<dbReference type="Pfam" id="PF00146">
    <property type="entry name" value="NADHdh"/>
    <property type="match status" value="1"/>
</dbReference>
<protein>
    <recommendedName>
        <fullName evidence="7">NADH-quinone oxidoreductase subunit H</fullName>
    </recommendedName>
</protein>
<evidence type="ECO:0000256" key="1">
    <source>
        <dbReference type="ARBA" id="ARBA00004141"/>
    </source>
</evidence>
<dbReference type="AlphaFoldDB" id="A0A382CZ91"/>
<feature type="non-terminal residue" evidence="6">
    <location>
        <position position="210"/>
    </location>
</feature>
<dbReference type="GO" id="GO:0003954">
    <property type="term" value="F:NADH dehydrogenase activity"/>
    <property type="evidence" value="ECO:0007669"/>
    <property type="project" value="TreeGrafter"/>
</dbReference>
<name>A0A382CZ91_9ZZZZ</name>
<feature type="transmembrane region" description="Helical" evidence="5">
    <location>
        <begin position="127"/>
        <end position="148"/>
    </location>
</feature>
<evidence type="ECO:0000256" key="2">
    <source>
        <dbReference type="ARBA" id="ARBA00022692"/>
    </source>
</evidence>
<evidence type="ECO:0000313" key="6">
    <source>
        <dbReference type="EMBL" id="SVB30647.1"/>
    </source>
</evidence>
<gene>
    <name evidence="6" type="ORF">METZ01_LOCUS183501</name>
</gene>
<evidence type="ECO:0000256" key="5">
    <source>
        <dbReference type="SAM" id="Phobius"/>
    </source>
</evidence>
<reference evidence="6" key="1">
    <citation type="submission" date="2018-05" db="EMBL/GenBank/DDBJ databases">
        <authorList>
            <person name="Lanie J.A."/>
            <person name="Ng W.-L."/>
            <person name="Kazmierczak K.M."/>
            <person name="Andrzejewski T.M."/>
            <person name="Davidsen T.M."/>
            <person name="Wayne K.J."/>
            <person name="Tettelin H."/>
            <person name="Glass J.I."/>
            <person name="Rusch D."/>
            <person name="Podicherti R."/>
            <person name="Tsui H.-C.T."/>
            <person name="Winkler M.E."/>
        </authorList>
    </citation>
    <scope>NUCLEOTIDE SEQUENCE</scope>
</reference>
<evidence type="ECO:0000256" key="3">
    <source>
        <dbReference type="ARBA" id="ARBA00022989"/>
    </source>
</evidence>